<evidence type="ECO:0000256" key="5">
    <source>
        <dbReference type="ARBA" id="ARBA00023134"/>
    </source>
</evidence>
<dbReference type="SUPFAM" id="SSF48726">
    <property type="entry name" value="Immunoglobulin"/>
    <property type="match status" value="1"/>
</dbReference>
<feature type="coiled-coil region" evidence="10">
    <location>
        <begin position="159"/>
        <end position="221"/>
    </location>
</feature>
<dbReference type="GO" id="GO:1903037">
    <property type="term" value="P:regulation of leukocyte cell-cell adhesion"/>
    <property type="evidence" value="ECO:0007669"/>
    <property type="project" value="UniProtKB-ARBA"/>
</dbReference>
<feature type="region of interest" description="Disordered" evidence="11">
    <location>
        <begin position="290"/>
        <end position="315"/>
    </location>
</feature>
<dbReference type="Proteomes" id="UP000752171">
    <property type="component" value="Unassembled WGS sequence"/>
</dbReference>
<feature type="coiled-coil region" evidence="10">
    <location>
        <begin position="624"/>
        <end position="658"/>
    </location>
</feature>
<dbReference type="Gene3D" id="2.60.40.10">
    <property type="entry name" value="Immunoglobulins"/>
    <property type="match status" value="1"/>
</dbReference>
<sequence>MASSSQEEFTLVIPCDEIDSIGSSVTVPCHLSPDISADAMEIRWFKGTDCVCLYKNRQVTEGRGFEDRVNLFREELERGDVSLQLRNCTESDSGSYLCQVKSDLRTEEITAAVQMVSDDFGWIKKMVKVEAEWTEEERMKMEESAVLTEFKASNMVDLVKRMDEERRKEQQQLKEARICLDNILKELEDKDNQLHQLHQMLAESDKTIQEHLAEMERHEQLEDSHCAGHMETEDAATSIRKTHSQELPPDMNSEPGVDPSESAPASELRLVLLGRTGCEMSAAGNTILGGEERSQTGASTVRQQSESRQGEVAGRKVTVVETPDWFSPESSLEELRQDVGLCVRLSAPGPHAFLLVIPVKQSIGEVKGMVEKMEEIFWEMCWKNTMILFTVTGEQQKKDIELLLNSSEDEDIQRLVEKCENRFHCLNIKESGDDSQVSELLEKIKEMVKGNEGGFYSSEIYREIREMEKRITKEREENKQREIQKVRDKLEKEVQDALMSIMEEIQELEKRIQQHEEQILELERLLEEERNDETKRELEIQLKKEIQLRKETEQKLRELKIAWDKRESQMKEKHRQEMDEIIEMYEGEVRLEAEINLMKIILPELHRTVWVLISKMQKQFLVKMGEKESELMTLKRNLAELQENYRQLENDYQTALKNMEDTDAGGEEERTGAVASEEREETEQSQDEVESLPEGETDDGEGKRTEEDEEKGGVEKTEAGDEQETTHDGQEEARGIRQLLNCCCFVRQYDPVDTQ</sequence>
<organism evidence="14 15">
    <name type="scientific">Astyanax mexicanus</name>
    <name type="common">Blind cave fish</name>
    <name type="synonym">Astyanax fasciatus mexicanus</name>
    <dbReference type="NCBI Taxonomy" id="7994"/>
    <lineage>
        <taxon>Eukaryota</taxon>
        <taxon>Metazoa</taxon>
        <taxon>Chordata</taxon>
        <taxon>Craniata</taxon>
        <taxon>Vertebrata</taxon>
        <taxon>Euteleostomi</taxon>
        <taxon>Actinopterygii</taxon>
        <taxon>Neopterygii</taxon>
        <taxon>Teleostei</taxon>
        <taxon>Ostariophysi</taxon>
        <taxon>Characiformes</taxon>
        <taxon>Characoidei</taxon>
        <taxon>Acestrorhamphidae</taxon>
        <taxon>Acestrorhamphinae</taxon>
        <taxon>Astyanax</taxon>
    </lineage>
</organism>
<feature type="region of interest" description="Disordered" evidence="11">
    <location>
        <begin position="234"/>
        <end position="263"/>
    </location>
</feature>
<evidence type="ECO:0000256" key="3">
    <source>
        <dbReference type="ARBA" id="ARBA00022729"/>
    </source>
</evidence>
<feature type="coiled-coil region" evidence="10">
    <location>
        <begin position="457"/>
        <end position="562"/>
    </location>
</feature>
<keyword evidence="7" id="KW-1015">Disulfide bond</keyword>
<keyword evidence="5" id="KW-0342">GTP-binding</keyword>
<dbReference type="InterPro" id="IPR045058">
    <property type="entry name" value="GIMA/IAN/Toc"/>
</dbReference>
<feature type="compositionally biased region" description="Acidic residues" evidence="11">
    <location>
        <begin position="678"/>
        <end position="699"/>
    </location>
</feature>
<dbReference type="FunFam" id="2.60.40.10:FF:000142">
    <property type="entry name" value="V-set domain-containing T-cell activation inhibitor 1"/>
    <property type="match status" value="1"/>
</dbReference>
<dbReference type="Gene3D" id="3.40.50.300">
    <property type="entry name" value="P-loop containing nucleotide triphosphate hydrolases"/>
    <property type="match status" value="1"/>
</dbReference>
<name>A0A8T2MC53_ASTMX</name>
<keyword evidence="8" id="KW-0325">Glycoprotein</keyword>
<evidence type="ECO:0000256" key="1">
    <source>
        <dbReference type="ARBA" id="ARBA00004370"/>
    </source>
</evidence>
<dbReference type="Pfam" id="PF04548">
    <property type="entry name" value="AIG1"/>
    <property type="match status" value="1"/>
</dbReference>
<evidence type="ECO:0000256" key="7">
    <source>
        <dbReference type="ARBA" id="ARBA00023157"/>
    </source>
</evidence>
<comment type="caution">
    <text evidence="14">The sequence shown here is derived from an EMBL/GenBank/DDBJ whole genome shotgun (WGS) entry which is preliminary data.</text>
</comment>
<dbReference type="AlphaFoldDB" id="A0A8T2MC53"/>
<feature type="compositionally biased region" description="Basic and acidic residues" evidence="11">
    <location>
        <begin position="700"/>
        <end position="734"/>
    </location>
</feature>
<dbReference type="InterPro" id="IPR006703">
    <property type="entry name" value="G_AIG1"/>
</dbReference>
<dbReference type="PANTHER" id="PTHR10903:SF170">
    <property type="entry name" value="GTPASE IMAP FAMILY MEMBER 7"/>
    <property type="match status" value="1"/>
</dbReference>
<gene>
    <name evidence="14" type="primary">GIMAP5</name>
    <name evidence="14" type="ORF">AMEX_G564</name>
</gene>
<dbReference type="PROSITE" id="PS51720">
    <property type="entry name" value="G_AIG1"/>
    <property type="match status" value="1"/>
</dbReference>
<dbReference type="SUPFAM" id="SSF52540">
    <property type="entry name" value="P-loop containing nucleoside triphosphate hydrolases"/>
    <property type="match status" value="1"/>
</dbReference>
<dbReference type="InterPro" id="IPR027417">
    <property type="entry name" value="P-loop_NTPase"/>
</dbReference>
<evidence type="ECO:0000256" key="11">
    <source>
        <dbReference type="SAM" id="MobiDB-lite"/>
    </source>
</evidence>
<dbReference type="GO" id="GO:0016020">
    <property type="term" value="C:membrane"/>
    <property type="evidence" value="ECO:0007669"/>
    <property type="project" value="UniProtKB-SubCell"/>
</dbReference>
<feature type="region of interest" description="Disordered" evidence="11">
    <location>
        <begin position="658"/>
        <end position="734"/>
    </location>
</feature>
<dbReference type="PROSITE" id="PS50835">
    <property type="entry name" value="IG_LIKE"/>
    <property type="match status" value="1"/>
</dbReference>
<dbReference type="InterPro" id="IPR007110">
    <property type="entry name" value="Ig-like_dom"/>
</dbReference>
<dbReference type="InterPro" id="IPR013106">
    <property type="entry name" value="Ig_V-set"/>
</dbReference>
<feature type="domain" description="Ig-like" evidence="12">
    <location>
        <begin position="22"/>
        <end position="110"/>
    </location>
</feature>
<dbReference type="Pfam" id="PF07686">
    <property type="entry name" value="V-set"/>
    <property type="match status" value="1"/>
</dbReference>
<evidence type="ECO:0000259" key="13">
    <source>
        <dbReference type="PROSITE" id="PS51720"/>
    </source>
</evidence>
<dbReference type="FunFam" id="3.40.50.300:FF:002274">
    <property type="entry name" value="Si:dkeyp-69e1.8"/>
    <property type="match status" value="1"/>
</dbReference>
<keyword evidence="10" id="KW-0175">Coiled coil</keyword>
<dbReference type="GO" id="GO:0050863">
    <property type="term" value="P:regulation of T cell activation"/>
    <property type="evidence" value="ECO:0007669"/>
    <property type="project" value="UniProtKB-ARBA"/>
</dbReference>
<keyword evidence="4" id="KW-0547">Nucleotide-binding</keyword>
<reference evidence="14 15" key="1">
    <citation type="submission" date="2021-07" db="EMBL/GenBank/DDBJ databases">
        <authorList>
            <person name="Imarazene B."/>
            <person name="Zahm M."/>
            <person name="Klopp C."/>
            <person name="Cabau C."/>
            <person name="Beille S."/>
            <person name="Jouanno E."/>
            <person name="Castinel A."/>
            <person name="Lluch J."/>
            <person name="Gil L."/>
            <person name="Kuchtly C."/>
            <person name="Lopez Roques C."/>
            <person name="Donnadieu C."/>
            <person name="Parrinello H."/>
            <person name="Journot L."/>
            <person name="Du K."/>
            <person name="Schartl M."/>
            <person name="Retaux S."/>
            <person name="Guiguen Y."/>
        </authorList>
    </citation>
    <scope>NUCLEOTIDE SEQUENCE [LARGE SCALE GENOMIC DNA]</scope>
    <source>
        <strain evidence="14">Pach_M1</strain>
        <tissue evidence="14">Testis</tissue>
    </source>
</reference>
<evidence type="ECO:0000313" key="14">
    <source>
        <dbReference type="EMBL" id="KAG9281978.1"/>
    </source>
</evidence>
<dbReference type="InterPro" id="IPR003599">
    <property type="entry name" value="Ig_sub"/>
</dbReference>
<dbReference type="PANTHER" id="PTHR10903">
    <property type="entry name" value="GTPASE, IMAP FAMILY MEMBER-RELATED"/>
    <property type="match status" value="1"/>
</dbReference>
<evidence type="ECO:0000256" key="8">
    <source>
        <dbReference type="ARBA" id="ARBA00023180"/>
    </source>
</evidence>
<dbReference type="EMBL" id="JAICCE010000001">
    <property type="protein sequence ID" value="KAG9281978.1"/>
    <property type="molecule type" value="Genomic_DNA"/>
</dbReference>
<dbReference type="InterPro" id="IPR013783">
    <property type="entry name" value="Ig-like_fold"/>
</dbReference>
<feature type="domain" description="AIG1-type G" evidence="13">
    <location>
        <begin position="265"/>
        <end position="465"/>
    </location>
</feature>
<evidence type="ECO:0000256" key="9">
    <source>
        <dbReference type="ARBA" id="ARBA00023319"/>
    </source>
</evidence>
<evidence type="ECO:0000256" key="10">
    <source>
        <dbReference type="SAM" id="Coils"/>
    </source>
</evidence>
<evidence type="ECO:0000259" key="12">
    <source>
        <dbReference type="PROSITE" id="PS50835"/>
    </source>
</evidence>
<comment type="similarity">
    <text evidence="2">Belongs to the TRAFAC class TrmE-Era-EngA-EngB-Septin-like GTPase superfamily. AIG1/Toc34/Toc159-like paraseptin GTPase family. IAN subfamily.</text>
</comment>
<keyword evidence="6" id="KW-0472">Membrane</keyword>
<evidence type="ECO:0000256" key="6">
    <source>
        <dbReference type="ARBA" id="ARBA00023136"/>
    </source>
</evidence>
<feature type="compositionally biased region" description="Polar residues" evidence="11">
    <location>
        <begin position="295"/>
        <end position="307"/>
    </location>
</feature>
<protein>
    <submittedName>
        <fullName evidence="14">Golgin subfamily A member 6-like protein 22</fullName>
    </submittedName>
</protein>
<evidence type="ECO:0000313" key="15">
    <source>
        <dbReference type="Proteomes" id="UP000752171"/>
    </source>
</evidence>
<dbReference type="InterPro" id="IPR036179">
    <property type="entry name" value="Ig-like_dom_sf"/>
</dbReference>
<keyword evidence="3" id="KW-0732">Signal</keyword>
<keyword evidence="9" id="KW-0393">Immunoglobulin domain</keyword>
<dbReference type="OrthoDB" id="8953803at2759"/>
<evidence type="ECO:0000256" key="2">
    <source>
        <dbReference type="ARBA" id="ARBA00008535"/>
    </source>
</evidence>
<evidence type="ECO:0000256" key="4">
    <source>
        <dbReference type="ARBA" id="ARBA00022741"/>
    </source>
</evidence>
<dbReference type="GO" id="GO:0005525">
    <property type="term" value="F:GTP binding"/>
    <property type="evidence" value="ECO:0007669"/>
    <property type="project" value="UniProtKB-KW"/>
</dbReference>
<accession>A0A8T2MC53</accession>
<proteinExistence type="inferred from homology"/>
<dbReference type="SMART" id="SM00409">
    <property type="entry name" value="IG"/>
    <property type="match status" value="1"/>
</dbReference>
<comment type="subcellular location">
    <subcellularLocation>
        <location evidence="1">Membrane</location>
    </subcellularLocation>
</comment>